<name>A0AAI8YVD1_9PEZI</name>
<evidence type="ECO:0000256" key="1">
    <source>
        <dbReference type="SAM" id="MobiDB-lite"/>
    </source>
</evidence>
<sequence length="401" mass="45428">MAGTSEHRPHVAERHADQEGMVKNISLGLNRMRPLYTSCSEHYAQLDRNLQDITSPAGTSDSDSSRRDCSPRFLTLNTLPRMPSTSPIFQKADPTSSPFLRLPTEIRLHIYSLLVLPRHATDLCPSFEKITASTQDYFDYDKKKHGTDLPQSTILSHPTLRIRTVDPTVYKTRYPGGHARATYSIRADRFRARCMETTYHCVNNPRIEENLAIMRCNKQIHAEAAELLYGSYTFDFDTHIESIIPFLSDLSPYSRSCIKSIRVVKRALPYLKEFDKCEWHNALRYVTSSNNNIRLRRLELGVVAGRPGENGWDKVSRYNAGDFELLRGTDGMEWMQYLLEIRDLQEVDVEPVIEHCPPSTSSTAMASYVRFSASVGGGFSEWLKGQLLDTKATARIGGVAA</sequence>
<feature type="region of interest" description="Disordered" evidence="1">
    <location>
        <begin position="52"/>
        <end position="71"/>
    </location>
</feature>
<evidence type="ECO:0000313" key="2">
    <source>
        <dbReference type="EMBL" id="CAK3914693.1"/>
    </source>
</evidence>
<proteinExistence type="predicted"/>
<organism evidence="2 3">
    <name type="scientific">Lecanosticta acicola</name>
    <dbReference type="NCBI Taxonomy" id="111012"/>
    <lineage>
        <taxon>Eukaryota</taxon>
        <taxon>Fungi</taxon>
        <taxon>Dikarya</taxon>
        <taxon>Ascomycota</taxon>
        <taxon>Pezizomycotina</taxon>
        <taxon>Dothideomycetes</taxon>
        <taxon>Dothideomycetidae</taxon>
        <taxon>Mycosphaerellales</taxon>
        <taxon>Mycosphaerellaceae</taxon>
        <taxon>Lecanosticta</taxon>
    </lineage>
</organism>
<comment type="caution">
    <text evidence="2">The sequence shown here is derived from an EMBL/GenBank/DDBJ whole genome shotgun (WGS) entry which is preliminary data.</text>
</comment>
<dbReference type="PANTHER" id="PTHR42085:SF1">
    <property type="entry name" value="F-BOX DOMAIN-CONTAINING PROTEIN"/>
    <property type="match status" value="1"/>
</dbReference>
<dbReference type="PANTHER" id="PTHR42085">
    <property type="entry name" value="F-BOX DOMAIN-CONTAINING PROTEIN"/>
    <property type="match status" value="1"/>
</dbReference>
<dbReference type="InterPro" id="IPR038883">
    <property type="entry name" value="AN11006-like"/>
</dbReference>
<dbReference type="Proteomes" id="UP001296104">
    <property type="component" value="Unassembled WGS sequence"/>
</dbReference>
<protein>
    <submittedName>
        <fullName evidence="2">Uncharacterized protein</fullName>
    </submittedName>
</protein>
<accession>A0AAI8YVD1</accession>
<gene>
    <name evidence="2" type="ORF">LECACI_7A002672</name>
</gene>
<dbReference type="EMBL" id="CAVMBE010000012">
    <property type="protein sequence ID" value="CAK3914693.1"/>
    <property type="molecule type" value="Genomic_DNA"/>
</dbReference>
<dbReference type="AlphaFoldDB" id="A0AAI8YVD1"/>
<keyword evidence="3" id="KW-1185">Reference proteome</keyword>
<evidence type="ECO:0000313" key="3">
    <source>
        <dbReference type="Proteomes" id="UP001296104"/>
    </source>
</evidence>
<reference evidence="2" key="1">
    <citation type="submission" date="2023-11" db="EMBL/GenBank/DDBJ databases">
        <authorList>
            <person name="Alioto T."/>
            <person name="Alioto T."/>
            <person name="Gomez Garrido J."/>
        </authorList>
    </citation>
    <scope>NUCLEOTIDE SEQUENCE</scope>
</reference>